<dbReference type="EMBL" id="HACG01037274">
    <property type="protein sequence ID" value="CEK84139.1"/>
    <property type="molecule type" value="Transcribed_RNA"/>
</dbReference>
<accession>A0A0B7AW67</accession>
<name>A0A0B7AW67_9EUPU</name>
<gene>
    <name evidence="5" type="primary">ORF140954</name>
    <name evidence="3" type="synonym">ORF140948</name>
    <name evidence="4" type="synonym">ORF140951</name>
    <name evidence="6" type="synonym">ORF140963</name>
</gene>
<evidence type="ECO:0000313" key="4">
    <source>
        <dbReference type="EMBL" id="CEK84139.1"/>
    </source>
</evidence>
<feature type="region of interest" description="Disordered" evidence="1">
    <location>
        <begin position="1"/>
        <end position="25"/>
    </location>
</feature>
<feature type="transmembrane region" description="Helical" evidence="2">
    <location>
        <begin position="34"/>
        <end position="58"/>
    </location>
</feature>
<evidence type="ECO:0000256" key="2">
    <source>
        <dbReference type="SAM" id="Phobius"/>
    </source>
</evidence>
<feature type="compositionally biased region" description="Polar residues" evidence="1">
    <location>
        <begin position="11"/>
        <end position="20"/>
    </location>
</feature>
<keyword evidence="2" id="KW-1133">Transmembrane helix</keyword>
<sequence length="113" mass="11479">MAPQKFELSDLSDSQANLTPAQEKKNGGVHVSAAVGFILVLLAVVLAVGVGIIVHFAGGNSYVVCQCQLPTDAIKSECIKLAAQGSMDICQACPAVSTTRSTLTSGSQVTGGS</sequence>
<evidence type="ECO:0000313" key="5">
    <source>
        <dbReference type="EMBL" id="CEK84140.1"/>
    </source>
</evidence>
<feature type="non-terminal residue" evidence="5">
    <location>
        <position position="113"/>
    </location>
</feature>
<dbReference type="EMBL" id="HACG01037273">
    <property type="protein sequence ID" value="CEK84138.1"/>
    <property type="molecule type" value="Transcribed_RNA"/>
</dbReference>
<dbReference type="AlphaFoldDB" id="A0A0B7AW67"/>
<proteinExistence type="predicted"/>
<evidence type="ECO:0000313" key="3">
    <source>
        <dbReference type="EMBL" id="CEK84138.1"/>
    </source>
</evidence>
<protein>
    <submittedName>
        <fullName evidence="5">Uncharacterized protein</fullName>
    </submittedName>
</protein>
<keyword evidence="2" id="KW-0472">Membrane</keyword>
<reference evidence="5" key="1">
    <citation type="submission" date="2014-12" db="EMBL/GenBank/DDBJ databases">
        <title>Insight into the proteome of Arion vulgaris.</title>
        <authorList>
            <person name="Aradska J."/>
            <person name="Bulat T."/>
            <person name="Smidak R."/>
            <person name="Sarate P."/>
            <person name="Gangsoo J."/>
            <person name="Sialana F."/>
            <person name="Bilban M."/>
            <person name="Lubec G."/>
        </authorList>
    </citation>
    <scope>NUCLEOTIDE SEQUENCE</scope>
    <source>
        <tissue evidence="5">Skin</tissue>
    </source>
</reference>
<keyword evidence="2" id="KW-0812">Transmembrane</keyword>
<evidence type="ECO:0000313" key="6">
    <source>
        <dbReference type="EMBL" id="CEK84142.1"/>
    </source>
</evidence>
<evidence type="ECO:0000256" key="1">
    <source>
        <dbReference type="SAM" id="MobiDB-lite"/>
    </source>
</evidence>
<dbReference type="EMBL" id="HACG01037275">
    <property type="protein sequence ID" value="CEK84140.1"/>
    <property type="molecule type" value="Transcribed_RNA"/>
</dbReference>
<dbReference type="EMBL" id="HACG01037277">
    <property type="protein sequence ID" value="CEK84142.1"/>
    <property type="molecule type" value="Transcribed_RNA"/>
</dbReference>
<organism evidence="5">
    <name type="scientific">Arion vulgaris</name>
    <dbReference type="NCBI Taxonomy" id="1028688"/>
    <lineage>
        <taxon>Eukaryota</taxon>
        <taxon>Metazoa</taxon>
        <taxon>Spiralia</taxon>
        <taxon>Lophotrochozoa</taxon>
        <taxon>Mollusca</taxon>
        <taxon>Gastropoda</taxon>
        <taxon>Heterobranchia</taxon>
        <taxon>Euthyneura</taxon>
        <taxon>Panpulmonata</taxon>
        <taxon>Eupulmonata</taxon>
        <taxon>Stylommatophora</taxon>
        <taxon>Helicina</taxon>
        <taxon>Arionoidea</taxon>
        <taxon>Arionidae</taxon>
        <taxon>Arion</taxon>
    </lineage>
</organism>